<dbReference type="InterPro" id="IPR044846">
    <property type="entry name" value="GH10"/>
</dbReference>
<dbReference type="Gene3D" id="3.20.20.80">
    <property type="entry name" value="Glycosidases"/>
    <property type="match status" value="2"/>
</dbReference>
<keyword evidence="5" id="KW-0624">Polysaccharide degradation</keyword>
<dbReference type="EMBL" id="FZNX01000003">
    <property type="protein sequence ID" value="SNR59155.1"/>
    <property type="molecule type" value="Genomic_DNA"/>
</dbReference>
<keyword evidence="1" id="KW-0677">Repeat</keyword>
<evidence type="ECO:0000256" key="5">
    <source>
        <dbReference type="ARBA" id="ARBA00023326"/>
    </source>
</evidence>
<dbReference type="Proteomes" id="UP000198412">
    <property type="component" value="Unassembled WGS sequence"/>
</dbReference>
<sequence length="742" mass="81920">MKYKKIFPILALTSLIFSSCDDQIMEWEKDPSHGEVTTAELPLELAEKITRYDALNTYTDFVLGNGIGVNLYLEDVVYQKIINENFDEVTAGYDMKHGPMVNSNGELNFTKVDAFIAATKEAGLKVFGHTLNWHQNQNASYLNGLIAPTVIPGASGSSSLDLSGLKDGTLNGWGAWNSGDGITVIDNSGLTGTDQAVKMIASATSSAEYNLQLVSPDITVVQGHNYEISFYIKSDQPGSGRISFEGLDNNYPYKDWFSTDGEWTSSFPTTSAWQQVKFNVNDFQGNTFKMAFDLGKLPSVTYYIDINNINVVDLDAEPEAILNLSSLKDGSLSDWGAWNSGDGISVIENSGLTGTAQAVQMIASATSSAEYNLQLITPSISITQGHNYEISFYIKSDQTGSGRISFDGLENNYPYKDWFSTGGDWTGSFPTTSAWTQIKFTVNDFQGDTFKMAFDLGKLPSVTYLIDVDNIIITDLDASSGSGGGSGPIIVEKTDAEKAEIIDASMEDWISKMVGHYKNDVFAWDVVNEPMKEGGSLRDGNVTDLADDEFYWVKYMGEDFAVKAFKYAREYGNANDVLFINDYNLEYSLEKCDGLIEYVTYIESQGATVDGIGTQMHVSLNSDKSKIEQMFIKLAASGKLIKISELDVRLGTNSPTEAQLAEQAEMYRYIMEMFQKNVPVAQQYGVTVWGVSDNVQEHEYWLPDESPNLWDTNYKRKHAYKGVADGLAGKDVSEDFSGELDN</sequence>
<accession>A0A238XJI1</accession>
<name>A0A238XJI1_9FLAO</name>
<dbReference type="Pfam" id="PF02018">
    <property type="entry name" value="CBM_4_9"/>
    <property type="match status" value="2"/>
</dbReference>
<dbReference type="SUPFAM" id="SSF51445">
    <property type="entry name" value="(Trans)glycosidases"/>
    <property type="match status" value="1"/>
</dbReference>
<dbReference type="SUPFAM" id="SSF49785">
    <property type="entry name" value="Galactose-binding domain-like"/>
    <property type="match status" value="2"/>
</dbReference>
<dbReference type="AlphaFoldDB" id="A0A238XJI1"/>
<gene>
    <name evidence="8" type="ORF">SAMN04488111_1886</name>
</gene>
<dbReference type="Gene3D" id="2.60.120.260">
    <property type="entry name" value="Galactose-binding domain-like"/>
    <property type="match status" value="2"/>
</dbReference>
<evidence type="ECO:0000256" key="4">
    <source>
        <dbReference type="ARBA" id="ARBA00023295"/>
    </source>
</evidence>
<organism evidence="8 9">
    <name type="scientific">Lutibacter flavus</name>
    <dbReference type="NCBI Taxonomy" id="691689"/>
    <lineage>
        <taxon>Bacteria</taxon>
        <taxon>Pseudomonadati</taxon>
        <taxon>Bacteroidota</taxon>
        <taxon>Flavobacteriia</taxon>
        <taxon>Flavobacteriales</taxon>
        <taxon>Flavobacteriaceae</taxon>
        <taxon>Lutibacter</taxon>
    </lineage>
</organism>
<dbReference type="PROSITE" id="PS51257">
    <property type="entry name" value="PROKAR_LIPOPROTEIN"/>
    <property type="match status" value="1"/>
</dbReference>
<dbReference type="GO" id="GO:0000272">
    <property type="term" value="P:polysaccharide catabolic process"/>
    <property type="evidence" value="ECO:0007669"/>
    <property type="project" value="UniProtKB-KW"/>
</dbReference>
<dbReference type="InterPro" id="IPR017853">
    <property type="entry name" value="GH"/>
</dbReference>
<dbReference type="InterPro" id="IPR003305">
    <property type="entry name" value="CenC_carb-bd"/>
</dbReference>
<dbReference type="OrthoDB" id="1032269at2"/>
<dbReference type="SMART" id="SM00633">
    <property type="entry name" value="Glyco_10"/>
    <property type="match status" value="1"/>
</dbReference>
<keyword evidence="3" id="KW-0119">Carbohydrate metabolism</keyword>
<dbReference type="InterPro" id="IPR008979">
    <property type="entry name" value="Galactose-bd-like_sf"/>
</dbReference>
<dbReference type="GO" id="GO:0004553">
    <property type="term" value="F:hydrolase activity, hydrolyzing O-glycosyl compounds"/>
    <property type="evidence" value="ECO:0007669"/>
    <property type="project" value="InterPro"/>
</dbReference>
<feature type="active site" description="Nucleophile" evidence="6">
    <location>
        <position position="645"/>
    </location>
</feature>
<dbReference type="PANTHER" id="PTHR31490:SF90">
    <property type="entry name" value="ENDO-1,4-BETA-XYLANASE A"/>
    <property type="match status" value="1"/>
</dbReference>
<keyword evidence="9" id="KW-1185">Reference proteome</keyword>
<dbReference type="Pfam" id="PF00331">
    <property type="entry name" value="Glyco_hydro_10"/>
    <property type="match status" value="2"/>
</dbReference>
<evidence type="ECO:0000259" key="7">
    <source>
        <dbReference type="PROSITE" id="PS51760"/>
    </source>
</evidence>
<proteinExistence type="predicted"/>
<dbReference type="PROSITE" id="PS00591">
    <property type="entry name" value="GH10_1"/>
    <property type="match status" value="1"/>
</dbReference>
<keyword evidence="4" id="KW-0326">Glycosidase</keyword>
<evidence type="ECO:0000256" key="6">
    <source>
        <dbReference type="PROSITE-ProRule" id="PRU10061"/>
    </source>
</evidence>
<keyword evidence="2" id="KW-0378">Hydrolase</keyword>
<evidence type="ECO:0000256" key="2">
    <source>
        <dbReference type="ARBA" id="ARBA00022801"/>
    </source>
</evidence>
<evidence type="ECO:0000313" key="8">
    <source>
        <dbReference type="EMBL" id="SNR59155.1"/>
    </source>
</evidence>
<reference evidence="9" key="1">
    <citation type="submission" date="2017-06" db="EMBL/GenBank/DDBJ databases">
        <authorList>
            <person name="Varghese N."/>
            <person name="Submissions S."/>
        </authorList>
    </citation>
    <scope>NUCLEOTIDE SEQUENCE [LARGE SCALE GENOMIC DNA]</scope>
    <source>
        <strain evidence="9">DSM 27993</strain>
    </source>
</reference>
<dbReference type="PROSITE" id="PS51760">
    <property type="entry name" value="GH10_2"/>
    <property type="match status" value="1"/>
</dbReference>
<protein>
    <submittedName>
        <fullName evidence="8">Carbohydrate binding domain-containing protein</fullName>
    </submittedName>
</protein>
<feature type="domain" description="GH10" evidence="7">
    <location>
        <begin position="453"/>
        <end position="726"/>
    </location>
</feature>
<evidence type="ECO:0000256" key="1">
    <source>
        <dbReference type="ARBA" id="ARBA00022737"/>
    </source>
</evidence>
<dbReference type="InterPro" id="IPR001000">
    <property type="entry name" value="GH10_dom"/>
</dbReference>
<dbReference type="PANTHER" id="PTHR31490">
    <property type="entry name" value="GLYCOSYL HYDROLASE"/>
    <property type="match status" value="1"/>
</dbReference>
<evidence type="ECO:0000256" key="3">
    <source>
        <dbReference type="ARBA" id="ARBA00023277"/>
    </source>
</evidence>
<dbReference type="RefSeq" id="WP_089378200.1">
    <property type="nucleotide sequence ID" value="NZ_FZNX01000003.1"/>
</dbReference>
<evidence type="ECO:0000313" key="9">
    <source>
        <dbReference type="Proteomes" id="UP000198412"/>
    </source>
</evidence>
<dbReference type="InterPro" id="IPR031158">
    <property type="entry name" value="GH10_AS"/>
</dbReference>